<dbReference type="InterPro" id="IPR004000">
    <property type="entry name" value="Actin"/>
</dbReference>
<evidence type="ECO:0000313" key="3">
    <source>
        <dbReference type="Proteomes" id="UP001152795"/>
    </source>
</evidence>
<dbReference type="EMBL" id="CACRXK020032672">
    <property type="protein sequence ID" value="CAB4043579.1"/>
    <property type="molecule type" value="Genomic_DNA"/>
</dbReference>
<sequence>MLRDRGVTMETQAELDIVQDIKEKLCYIVVDYDSEKRAYNIGERNDTIYTMPDGQTLAIGSERFRCPEVLFTPSMVGMATDGVHEVIYKTALQCPIDMRSSLFQNIVISGGSTMFSGFSRRLHVELCKLLGTRTPDSININAVEDRNTLTWQGGAMLSKLSNFQSMWITSSEYEEFGPGIVHRKCV</sequence>
<protein>
    <submittedName>
        <fullName evidence="2">Uncharacterized protein</fullName>
    </submittedName>
</protein>
<organism evidence="2 3">
    <name type="scientific">Paramuricea clavata</name>
    <name type="common">Red gorgonian</name>
    <name type="synonym">Violescent sea-whip</name>
    <dbReference type="NCBI Taxonomy" id="317549"/>
    <lineage>
        <taxon>Eukaryota</taxon>
        <taxon>Metazoa</taxon>
        <taxon>Cnidaria</taxon>
        <taxon>Anthozoa</taxon>
        <taxon>Octocorallia</taxon>
        <taxon>Malacalcyonacea</taxon>
        <taxon>Plexauridae</taxon>
        <taxon>Paramuricea</taxon>
    </lineage>
</organism>
<keyword evidence="3" id="KW-1185">Reference proteome</keyword>
<dbReference type="Gene3D" id="3.30.420.40">
    <property type="match status" value="2"/>
</dbReference>
<dbReference type="OrthoDB" id="9932367at2759"/>
<gene>
    <name evidence="2" type="ORF">PACLA_8A020816</name>
</gene>
<dbReference type="PANTHER" id="PTHR11937">
    <property type="entry name" value="ACTIN"/>
    <property type="match status" value="1"/>
</dbReference>
<evidence type="ECO:0000256" key="1">
    <source>
        <dbReference type="RuleBase" id="RU000487"/>
    </source>
</evidence>
<reference evidence="2" key="1">
    <citation type="submission" date="2020-04" db="EMBL/GenBank/DDBJ databases">
        <authorList>
            <person name="Alioto T."/>
            <person name="Alioto T."/>
            <person name="Gomez Garrido J."/>
        </authorList>
    </citation>
    <scope>NUCLEOTIDE SEQUENCE</scope>
    <source>
        <strain evidence="2">A484AB</strain>
    </source>
</reference>
<dbReference type="Proteomes" id="UP001152795">
    <property type="component" value="Unassembled WGS sequence"/>
</dbReference>
<dbReference type="Pfam" id="PF00022">
    <property type="entry name" value="Actin"/>
    <property type="match status" value="1"/>
</dbReference>
<dbReference type="SUPFAM" id="SSF53067">
    <property type="entry name" value="Actin-like ATPase domain"/>
    <property type="match status" value="1"/>
</dbReference>
<dbReference type="SMART" id="SM00268">
    <property type="entry name" value="ACTIN"/>
    <property type="match status" value="1"/>
</dbReference>
<comment type="caution">
    <text evidence="2">The sequence shown here is derived from an EMBL/GenBank/DDBJ whole genome shotgun (WGS) entry which is preliminary data.</text>
</comment>
<dbReference type="Gene3D" id="3.90.640.10">
    <property type="entry name" value="Actin, Chain A, domain 4"/>
    <property type="match status" value="1"/>
</dbReference>
<proteinExistence type="inferred from homology"/>
<accession>A0A6S7LU45</accession>
<comment type="similarity">
    <text evidence="1">Belongs to the actin family.</text>
</comment>
<dbReference type="FunFam" id="3.30.420.40:FF:000058">
    <property type="entry name" value="Putative actin-related protein 5"/>
    <property type="match status" value="1"/>
</dbReference>
<dbReference type="InterPro" id="IPR043129">
    <property type="entry name" value="ATPase_NBD"/>
</dbReference>
<dbReference type="AlphaFoldDB" id="A0A6S7LU45"/>
<name>A0A6S7LU45_PARCT</name>
<evidence type="ECO:0000313" key="2">
    <source>
        <dbReference type="EMBL" id="CAB4043579.1"/>
    </source>
</evidence>